<dbReference type="OrthoDB" id="9809567at2"/>
<dbReference type="PRINTS" id="PR00344">
    <property type="entry name" value="BCTRLSENSOR"/>
</dbReference>
<dbReference type="InterPro" id="IPR036890">
    <property type="entry name" value="HATPase_C_sf"/>
</dbReference>
<name>A0A3N1XX53_9GAMM</name>
<dbReference type="AlphaFoldDB" id="A0A3N1XX53"/>
<evidence type="ECO:0000256" key="5">
    <source>
        <dbReference type="ARBA" id="ARBA00022519"/>
    </source>
</evidence>
<sequence>MRLVPRSLRGRLLAVLLGGLVGAQLLGAGLLLEERVRSLYAASGHQLAQRAAALVRLAEALPATRRGPLLDAAAGPELVVAVRPRPALARGAVSPQERLFAGLLAAALGEARPLRVHLREDRPPPPPMAGMMRRHMGGLPPWMAPVRVLEAEVRLVDGSWLALRYRLPEAVVGWPLRAVGALAVLLAAAVLLTVLAVRWLTRPLAALAAAAEGLGRDLHRPPLPEDGPVEVARAARAFNEMQRRLRAHVEERSRMLAAVSHDLRTPITRLRLRAEFVEDEAVRGRILADLDEMETMVRGALELLRGHEAEPARSVDLAALAEAVVEDRAEAGEPVGLLEPAVPVMVTGRPVALRRALENLVDNAVRYAGGAEVRVGREAGRAVIEVLDRGPGIPEAELERVLEPFHRLEGSRSRATGGSGLGLAVVREVATLHGGRVRLANRPGGGLSARLELPGALDLDQGFPETAGG</sequence>
<dbReference type="InterPro" id="IPR003660">
    <property type="entry name" value="HAMP_dom"/>
</dbReference>
<dbReference type="InterPro" id="IPR005467">
    <property type="entry name" value="His_kinase_dom"/>
</dbReference>
<keyword evidence="8 15" id="KW-0812">Transmembrane</keyword>
<evidence type="ECO:0000256" key="7">
    <source>
        <dbReference type="ARBA" id="ARBA00022679"/>
    </source>
</evidence>
<keyword evidence="10 18" id="KW-0418">Kinase</keyword>
<dbReference type="RefSeq" id="WP_123401936.1">
    <property type="nucleotide sequence ID" value="NZ_RJVI01000003.1"/>
</dbReference>
<dbReference type="Pfam" id="PF02518">
    <property type="entry name" value="HATPase_c"/>
    <property type="match status" value="1"/>
</dbReference>
<dbReference type="CDD" id="cd00082">
    <property type="entry name" value="HisKA"/>
    <property type="match status" value="1"/>
</dbReference>
<evidence type="ECO:0000313" key="18">
    <source>
        <dbReference type="EMBL" id="ROR29517.1"/>
    </source>
</evidence>
<dbReference type="GO" id="GO:0005524">
    <property type="term" value="F:ATP binding"/>
    <property type="evidence" value="ECO:0007669"/>
    <property type="project" value="UniProtKB-KW"/>
</dbReference>
<keyword evidence="4" id="KW-1003">Cell membrane</keyword>
<dbReference type="Proteomes" id="UP000276634">
    <property type="component" value="Unassembled WGS sequence"/>
</dbReference>
<evidence type="ECO:0000259" key="16">
    <source>
        <dbReference type="PROSITE" id="PS50109"/>
    </source>
</evidence>
<comment type="caution">
    <text evidence="18">The sequence shown here is derived from an EMBL/GenBank/DDBJ whole genome shotgun (WGS) entry which is preliminary data.</text>
</comment>
<dbReference type="Gene3D" id="1.10.287.130">
    <property type="match status" value="1"/>
</dbReference>
<dbReference type="EMBL" id="RJVI01000003">
    <property type="protein sequence ID" value="ROR29517.1"/>
    <property type="molecule type" value="Genomic_DNA"/>
</dbReference>
<keyword evidence="19" id="KW-1185">Reference proteome</keyword>
<dbReference type="Gene3D" id="3.30.565.10">
    <property type="entry name" value="Histidine kinase-like ATPase, C-terminal domain"/>
    <property type="match status" value="1"/>
</dbReference>
<dbReference type="PANTHER" id="PTHR44936:SF5">
    <property type="entry name" value="SENSOR HISTIDINE KINASE ENVZ"/>
    <property type="match status" value="1"/>
</dbReference>
<organism evidence="18 19">
    <name type="scientific">Inmirania thermothiophila</name>
    <dbReference type="NCBI Taxonomy" id="1750597"/>
    <lineage>
        <taxon>Bacteria</taxon>
        <taxon>Pseudomonadati</taxon>
        <taxon>Pseudomonadota</taxon>
        <taxon>Gammaproteobacteria</taxon>
        <taxon>Chromatiales</taxon>
        <taxon>Ectothiorhodospiraceae</taxon>
        <taxon>Inmirania</taxon>
    </lineage>
</organism>
<evidence type="ECO:0000313" key="19">
    <source>
        <dbReference type="Proteomes" id="UP000276634"/>
    </source>
</evidence>
<dbReference type="SMART" id="SM00304">
    <property type="entry name" value="HAMP"/>
    <property type="match status" value="1"/>
</dbReference>
<keyword evidence="6" id="KW-0597">Phosphoprotein</keyword>
<dbReference type="PROSITE" id="PS50109">
    <property type="entry name" value="HIS_KIN"/>
    <property type="match status" value="1"/>
</dbReference>
<dbReference type="SUPFAM" id="SSF55874">
    <property type="entry name" value="ATPase domain of HSP90 chaperone/DNA topoisomerase II/histidine kinase"/>
    <property type="match status" value="1"/>
</dbReference>
<protein>
    <recommendedName>
        <fullName evidence="3">histidine kinase</fullName>
        <ecNumber evidence="3">2.7.13.3</ecNumber>
    </recommendedName>
</protein>
<evidence type="ECO:0000256" key="1">
    <source>
        <dbReference type="ARBA" id="ARBA00000085"/>
    </source>
</evidence>
<dbReference type="InterPro" id="IPR036097">
    <property type="entry name" value="HisK_dim/P_sf"/>
</dbReference>
<reference evidence="18 19" key="1">
    <citation type="submission" date="2018-11" db="EMBL/GenBank/DDBJ databases">
        <title>Genomic Encyclopedia of Type Strains, Phase IV (KMG-IV): sequencing the most valuable type-strain genomes for metagenomic binning, comparative biology and taxonomic classification.</title>
        <authorList>
            <person name="Goeker M."/>
        </authorList>
    </citation>
    <scope>NUCLEOTIDE SEQUENCE [LARGE SCALE GENOMIC DNA]</scope>
    <source>
        <strain evidence="18 19">DSM 100275</strain>
    </source>
</reference>
<dbReference type="SUPFAM" id="SSF47384">
    <property type="entry name" value="Homodimeric domain of signal transducing histidine kinase"/>
    <property type="match status" value="1"/>
</dbReference>
<dbReference type="PANTHER" id="PTHR44936">
    <property type="entry name" value="SENSOR PROTEIN CREC"/>
    <property type="match status" value="1"/>
</dbReference>
<dbReference type="GO" id="GO:0005886">
    <property type="term" value="C:plasma membrane"/>
    <property type="evidence" value="ECO:0007669"/>
    <property type="project" value="UniProtKB-SubCell"/>
</dbReference>
<keyword evidence="14 15" id="KW-0472">Membrane</keyword>
<accession>A0A3N1XX53</accession>
<evidence type="ECO:0000256" key="15">
    <source>
        <dbReference type="SAM" id="Phobius"/>
    </source>
</evidence>
<evidence type="ECO:0000256" key="8">
    <source>
        <dbReference type="ARBA" id="ARBA00022692"/>
    </source>
</evidence>
<keyword evidence="5" id="KW-0997">Cell inner membrane</keyword>
<proteinExistence type="predicted"/>
<dbReference type="Pfam" id="PF00672">
    <property type="entry name" value="HAMP"/>
    <property type="match status" value="1"/>
</dbReference>
<keyword evidence="11" id="KW-0067">ATP-binding</keyword>
<evidence type="ECO:0000256" key="2">
    <source>
        <dbReference type="ARBA" id="ARBA00004429"/>
    </source>
</evidence>
<evidence type="ECO:0000256" key="14">
    <source>
        <dbReference type="ARBA" id="ARBA00023136"/>
    </source>
</evidence>
<dbReference type="EC" id="2.7.13.3" evidence="3"/>
<keyword evidence="9" id="KW-0547">Nucleotide-binding</keyword>
<gene>
    <name evidence="18" type="ORF">EDC57_2187</name>
</gene>
<evidence type="ECO:0000256" key="6">
    <source>
        <dbReference type="ARBA" id="ARBA00022553"/>
    </source>
</evidence>
<comment type="subcellular location">
    <subcellularLocation>
        <location evidence="2">Cell inner membrane</location>
        <topology evidence="2">Multi-pass membrane protein</topology>
    </subcellularLocation>
</comment>
<evidence type="ECO:0000256" key="4">
    <source>
        <dbReference type="ARBA" id="ARBA00022475"/>
    </source>
</evidence>
<dbReference type="InterPro" id="IPR050980">
    <property type="entry name" value="2C_sensor_his_kinase"/>
</dbReference>
<dbReference type="PROSITE" id="PS50885">
    <property type="entry name" value="HAMP"/>
    <property type="match status" value="1"/>
</dbReference>
<feature type="transmembrane region" description="Helical" evidence="15">
    <location>
        <begin position="174"/>
        <end position="197"/>
    </location>
</feature>
<dbReference type="Pfam" id="PF00512">
    <property type="entry name" value="HisKA"/>
    <property type="match status" value="1"/>
</dbReference>
<evidence type="ECO:0000256" key="11">
    <source>
        <dbReference type="ARBA" id="ARBA00022840"/>
    </source>
</evidence>
<evidence type="ECO:0000256" key="9">
    <source>
        <dbReference type="ARBA" id="ARBA00022741"/>
    </source>
</evidence>
<dbReference type="InterPro" id="IPR004358">
    <property type="entry name" value="Sig_transdc_His_kin-like_C"/>
</dbReference>
<dbReference type="InterPro" id="IPR003661">
    <property type="entry name" value="HisK_dim/P_dom"/>
</dbReference>
<keyword evidence="12 15" id="KW-1133">Transmembrane helix</keyword>
<evidence type="ECO:0000256" key="13">
    <source>
        <dbReference type="ARBA" id="ARBA00023012"/>
    </source>
</evidence>
<dbReference type="SMART" id="SM00387">
    <property type="entry name" value="HATPase_c"/>
    <property type="match status" value="1"/>
</dbReference>
<feature type="domain" description="Histidine kinase" evidence="16">
    <location>
        <begin position="258"/>
        <end position="457"/>
    </location>
</feature>
<dbReference type="CDD" id="cd00075">
    <property type="entry name" value="HATPase"/>
    <property type="match status" value="1"/>
</dbReference>
<evidence type="ECO:0000256" key="3">
    <source>
        <dbReference type="ARBA" id="ARBA00012438"/>
    </source>
</evidence>
<keyword evidence="7" id="KW-0808">Transferase</keyword>
<evidence type="ECO:0000259" key="17">
    <source>
        <dbReference type="PROSITE" id="PS50885"/>
    </source>
</evidence>
<comment type="catalytic activity">
    <reaction evidence="1">
        <text>ATP + protein L-histidine = ADP + protein N-phospho-L-histidine.</text>
        <dbReference type="EC" id="2.7.13.3"/>
    </reaction>
</comment>
<feature type="domain" description="HAMP" evidence="17">
    <location>
        <begin position="198"/>
        <end position="250"/>
    </location>
</feature>
<dbReference type="GO" id="GO:0000155">
    <property type="term" value="F:phosphorelay sensor kinase activity"/>
    <property type="evidence" value="ECO:0007669"/>
    <property type="project" value="InterPro"/>
</dbReference>
<evidence type="ECO:0000256" key="12">
    <source>
        <dbReference type="ARBA" id="ARBA00022989"/>
    </source>
</evidence>
<dbReference type="SMART" id="SM00388">
    <property type="entry name" value="HisKA"/>
    <property type="match status" value="1"/>
</dbReference>
<dbReference type="InterPro" id="IPR003594">
    <property type="entry name" value="HATPase_dom"/>
</dbReference>
<evidence type="ECO:0000256" key="10">
    <source>
        <dbReference type="ARBA" id="ARBA00022777"/>
    </source>
</evidence>
<keyword evidence="13" id="KW-0902">Two-component regulatory system</keyword>